<dbReference type="Proteomes" id="UP000193218">
    <property type="component" value="Unassembled WGS sequence"/>
</dbReference>
<comment type="cofactor">
    <cofactor evidence="1">
        <name>Fe cation</name>
        <dbReference type="ChEBI" id="CHEBI:24875"/>
    </cofactor>
</comment>
<gene>
    <name evidence="3" type="ORF">BD324DRAFT_649310</name>
</gene>
<keyword evidence="4" id="KW-1185">Reference proteome</keyword>
<proteinExistence type="inferred from homology"/>
<dbReference type="InParanoid" id="A0A1Y1UP31"/>
<dbReference type="Gene3D" id="2.60.120.620">
    <property type="entry name" value="q2cbj1_9rhob like domain"/>
    <property type="match status" value="1"/>
</dbReference>
<dbReference type="InterPro" id="IPR008775">
    <property type="entry name" value="Phytyl_CoA_dOase-like"/>
</dbReference>
<dbReference type="EMBL" id="NBSH01000003">
    <property type="protein sequence ID" value="ORX39226.1"/>
    <property type="molecule type" value="Genomic_DNA"/>
</dbReference>
<name>A0A1Y1UP31_9TREE</name>
<dbReference type="PANTHER" id="PTHR20883">
    <property type="entry name" value="PHYTANOYL-COA DIOXYGENASE DOMAIN CONTAINING 1"/>
    <property type="match status" value="1"/>
</dbReference>
<organism evidence="3 4">
    <name type="scientific">Kockovaella imperatae</name>
    <dbReference type="NCBI Taxonomy" id="4999"/>
    <lineage>
        <taxon>Eukaryota</taxon>
        <taxon>Fungi</taxon>
        <taxon>Dikarya</taxon>
        <taxon>Basidiomycota</taxon>
        <taxon>Agaricomycotina</taxon>
        <taxon>Tremellomycetes</taxon>
        <taxon>Tremellales</taxon>
        <taxon>Cuniculitremaceae</taxon>
        <taxon>Kockovaella</taxon>
    </lineage>
</organism>
<accession>A0A1Y1UP31</accession>
<dbReference type="AlphaFoldDB" id="A0A1Y1UP31"/>
<keyword evidence="3" id="KW-0223">Dioxygenase</keyword>
<reference evidence="3 4" key="1">
    <citation type="submission" date="2017-03" db="EMBL/GenBank/DDBJ databases">
        <title>Widespread Adenine N6-methylation of Active Genes in Fungi.</title>
        <authorList>
            <consortium name="DOE Joint Genome Institute"/>
            <person name="Mondo S.J."/>
            <person name="Dannebaum R.O."/>
            <person name="Kuo R.C."/>
            <person name="Louie K.B."/>
            <person name="Bewick A.J."/>
            <person name="Labutti K."/>
            <person name="Haridas S."/>
            <person name="Kuo A."/>
            <person name="Salamov A."/>
            <person name="Ahrendt S.R."/>
            <person name="Lau R."/>
            <person name="Bowen B.P."/>
            <person name="Lipzen A."/>
            <person name="Sullivan W."/>
            <person name="Andreopoulos W.B."/>
            <person name="Clum A."/>
            <person name="Lindquist E."/>
            <person name="Daum C."/>
            <person name="Northen T.R."/>
            <person name="Ramamoorthy G."/>
            <person name="Schmitz R.J."/>
            <person name="Gryganskyi A."/>
            <person name="Culley D."/>
            <person name="Magnuson J."/>
            <person name="James T.Y."/>
            <person name="O'Malley M.A."/>
            <person name="Stajich J.E."/>
            <person name="Spatafora J.W."/>
            <person name="Visel A."/>
            <person name="Grigoriev I.V."/>
        </authorList>
    </citation>
    <scope>NUCLEOTIDE SEQUENCE [LARGE SCALE GENOMIC DNA]</scope>
    <source>
        <strain evidence="3 4">NRRL Y-17943</strain>
    </source>
</reference>
<evidence type="ECO:0000256" key="1">
    <source>
        <dbReference type="ARBA" id="ARBA00001962"/>
    </source>
</evidence>
<comment type="similarity">
    <text evidence="2">Belongs to the PhyH family.</text>
</comment>
<dbReference type="Pfam" id="PF05721">
    <property type="entry name" value="PhyH"/>
    <property type="match status" value="1"/>
</dbReference>
<dbReference type="GO" id="GO:0046872">
    <property type="term" value="F:metal ion binding"/>
    <property type="evidence" value="ECO:0007669"/>
    <property type="project" value="UniProtKB-ARBA"/>
</dbReference>
<sequence length="271" mass="30423">MVFSPLPAQLVVKPGFARERFESTGVVLVPGLLQHDEIEKIKKTFTEHVEHYTDLNFDDHIEKDDILSRYPRFVHPHRHPETAPGEIARRMIIDKRILQIVKELFDGGEAYGAQSMFYFKPPTARGQAMHQDNRSLQAHPETCLACWIAIDDADGENGGLLVIPGTHRSEILCHDEDAPADTFDRRQIKLPPGLTPIQTELRAGDALFFNGSLVHGSRGNTTTDRFRRALIFHYVPQTATQIKPFYHPLMTPDGKEVTIEESPEGGPCGGP</sequence>
<dbReference type="PANTHER" id="PTHR20883:SF48">
    <property type="entry name" value="ECTOINE DIOXYGENASE"/>
    <property type="match status" value="1"/>
</dbReference>
<dbReference type="GO" id="GO:0051213">
    <property type="term" value="F:dioxygenase activity"/>
    <property type="evidence" value="ECO:0007669"/>
    <property type="project" value="UniProtKB-KW"/>
</dbReference>
<dbReference type="GeneID" id="33559779"/>
<dbReference type="OrthoDB" id="445007at2759"/>
<dbReference type="SUPFAM" id="SSF51197">
    <property type="entry name" value="Clavaminate synthase-like"/>
    <property type="match status" value="1"/>
</dbReference>
<comment type="caution">
    <text evidence="3">The sequence shown here is derived from an EMBL/GenBank/DDBJ whole genome shotgun (WGS) entry which is preliminary data.</text>
</comment>
<evidence type="ECO:0000256" key="2">
    <source>
        <dbReference type="ARBA" id="ARBA00005830"/>
    </source>
</evidence>
<evidence type="ECO:0000313" key="4">
    <source>
        <dbReference type="Proteomes" id="UP000193218"/>
    </source>
</evidence>
<keyword evidence="3" id="KW-0560">Oxidoreductase</keyword>
<evidence type="ECO:0000313" key="3">
    <source>
        <dbReference type="EMBL" id="ORX39226.1"/>
    </source>
</evidence>
<dbReference type="STRING" id="4999.A0A1Y1UP31"/>
<protein>
    <submittedName>
        <fullName evidence="3">Phytanoyl-CoA dioxygenase family protein</fullName>
    </submittedName>
</protein>
<dbReference type="RefSeq" id="XP_021873089.1">
    <property type="nucleotide sequence ID" value="XM_022017970.1"/>
</dbReference>